<dbReference type="InterPro" id="IPR004875">
    <property type="entry name" value="DDE_SF_endonuclease_dom"/>
</dbReference>
<organism evidence="2 3">
    <name type="scientific">Achlya hypogyna</name>
    <name type="common">Oomycete</name>
    <name type="synonym">Protoachlya hypogyna</name>
    <dbReference type="NCBI Taxonomy" id="1202772"/>
    <lineage>
        <taxon>Eukaryota</taxon>
        <taxon>Sar</taxon>
        <taxon>Stramenopiles</taxon>
        <taxon>Oomycota</taxon>
        <taxon>Saprolegniomycetes</taxon>
        <taxon>Saprolegniales</taxon>
        <taxon>Achlyaceae</taxon>
        <taxon>Achlya</taxon>
    </lineage>
</organism>
<comment type="caution">
    <text evidence="2">The sequence shown here is derived from an EMBL/GenBank/DDBJ whole genome shotgun (WGS) entry which is preliminary data.</text>
</comment>
<dbReference type="Pfam" id="PF03184">
    <property type="entry name" value="DDE_1"/>
    <property type="match status" value="1"/>
</dbReference>
<evidence type="ECO:0000259" key="1">
    <source>
        <dbReference type="Pfam" id="PF03184"/>
    </source>
</evidence>
<accession>A0A1V9ZFT9</accession>
<dbReference type="EMBL" id="JNBR01000127">
    <property type="protein sequence ID" value="OQR96843.1"/>
    <property type="molecule type" value="Genomic_DNA"/>
</dbReference>
<dbReference type="OrthoDB" id="79237at2759"/>
<dbReference type="GO" id="GO:0003676">
    <property type="term" value="F:nucleic acid binding"/>
    <property type="evidence" value="ECO:0007669"/>
    <property type="project" value="InterPro"/>
</dbReference>
<keyword evidence="3" id="KW-1185">Reference proteome</keyword>
<protein>
    <recommendedName>
        <fullName evidence="1">DDE-1 domain-containing protein</fullName>
    </recommendedName>
</protein>
<dbReference type="AlphaFoldDB" id="A0A1V9ZFT9"/>
<evidence type="ECO:0000313" key="2">
    <source>
        <dbReference type="EMBL" id="OQR96843.1"/>
    </source>
</evidence>
<name>A0A1V9ZFT9_ACHHY</name>
<dbReference type="STRING" id="1202772.A0A1V9ZFT9"/>
<proteinExistence type="predicted"/>
<gene>
    <name evidence="2" type="ORF">ACHHYP_20657</name>
</gene>
<sequence>MGSAKLWKEVQDIQRDTGAVVYGNSTAWWNAEISIAFLRFHFSSRTDPTKKVLLLWDDFSAHWTPLVTAYAAQIGVVLMRIPPGYTWIAQPADVVWNHTLKYHIRRKWLENLRNQIANHEPPAKFELKAPSRSIIAKWIYDSWTLLKPNTIRSGFRKCSLIPLNPNCTPEEEASFKFYDTKLVNDLVQIGVAEEVEAHLDILSDNSPDVAKSQIYTISRRVATAVDVGLINDSTLNCVLNKAEDFHGYVIVNDVTSAAIGFDGNRGTVVKYVRCLSCPLDVICLPKGVKPVTEGVQCRRCMAY</sequence>
<reference evidence="2 3" key="1">
    <citation type="journal article" date="2014" name="Genome Biol. Evol.">
        <title>The secreted proteins of Achlya hypogyna and Thraustotheca clavata identify the ancestral oomycete secretome and reveal gene acquisitions by horizontal gene transfer.</title>
        <authorList>
            <person name="Misner I."/>
            <person name="Blouin N."/>
            <person name="Leonard G."/>
            <person name="Richards T.A."/>
            <person name="Lane C.E."/>
        </authorList>
    </citation>
    <scope>NUCLEOTIDE SEQUENCE [LARGE SCALE GENOMIC DNA]</scope>
    <source>
        <strain evidence="2 3">ATCC 48635</strain>
    </source>
</reference>
<feature type="domain" description="DDE-1" evidence="1">
    <location>
        <begin position="24"/>
        <end position="155"/>
    </location>
</feature>
<dbReference type="Proteomes" id="UP000243579">
    <property type="component" value="Unassembled WGS sequence"/>
</dbReference>
<evidence type="ECO:0000313" key="3">
    <source>
        <dbReference type="Proteomes" id="UP000243579"/>
    </source>
</evidence>